<dbReference type="InterPro" id="IPR011990">
    <property type="entry name" value="TPR-like_helical_dom_sf"/>
</dbReference>
<dbReference type="Gene3D" id="1.25.40.10">
    <property type="entry name" value="Tetratricopeptide repeat domain"/>
    <property type="match status" value="1"/>
</dbReference>
<dbReference type="AlphaFoldDB" id="A0A2A4X5A4"/>
<dbReference type="Proteomes" id="UP000218775">
    <property type="component" value="Unassembled WGS sequence"/>
</dbReference>
<accession>A0A2A4X5A4</accession>
<keyword evidence="1" id="KW-0802">TPR repeat</keyword>
<reference evidence="3" key="1">
    <citation type="submission" date="2017-08" db="EMBL/GenBank/DDBJ databases">
        <title>A dynamic microbial community with high functional redundancy inhabits the cold, oxic subseafloor aquifer.</title>
        <authorList>
            <person name="Tully B.J."/>
            <person name="Wheat C.G."/>
            <person name="Glazer B.T."/>
            <person name="Huber J.A."/>
        </authorList>
    </citation>
    <scope>NUCLEOTIDE SEQUENCE [LARGE SCALE GENOMIC DNA]</scope>
</reference>
<name>A0A2A4X5A4_UNCAE</name>
<feature type="repeat" description="TPR" evidence="1">
    <location>
        <begin position="53"/>
        <end position="86"/>
    </location>
</feature>
<protein>
    <submittedName>
        <fullName evidence="2">Type III secretion chaperone</fullName>
    </submittedName>
</protein>
<comment type="caution">
    <text evidence="2">The sequence shown here is derived from an EMBL/GenBank/DDBJ whole genome shotgun (WGS) entry which is preliminary data.</text>
</comment>
<dbReference type="EMBL" id="NVUK01000013">
    <property type="protein sequence ID" value="PCI77783.1"/>
    <property type="molecule type" value="Genomic_DNA"/>
</dbReference>
<dbReference type="InterPro" id="IPR019734">
    <property type="entry name" value="TPR_rpt"/>
</dbReference>
<evidence type="ECO:0000313" key="3">
    <source>
        <dbReference type="Proteomes" id="UP000218775"/>
    </source>
</evidence>
<dbReference type="SUPFAM" id="SSF48452">
    <property type="entry name" value="TPR-like"/>
    <property type="match status" value="1"/>
</dbReference>
<proteinExistence type="predicted"/>
<sequence length="133" mass="15021">MAKKEEWLQLLGWNKDNLEDLRFVGYDYIKQGHYSIALNFFGALAKLPTTPEVYDIQTLGALYLELGNHRDALHFLEKALGLDPMDETTLLNRAKTLFMLGYTQQGLTQVGRLTHSDDATIRGQALALSQSYA</sequence>
<evidence type="ECO:0000313" key="2">
    <source>
        <dbReference type="EMBL" id="PCI77783.1"/>
    </source>
</evidence>
<gene>
    <name evidence="2" type="ORF">COB21_02615</name>
</gene>
<dbReference type="PROSITE" id="PS50005">
    <property type="entry name" value="TPR"/>
    <property type="match status" value="1"/>
</dbReference>
<evidence type="ECO:0000256" key="1">
    <source>
        <dbReference type="PROSITE-ProRule" id="PRU00339"/>
    </source>
</evidence>
<organism evidence="2 3">
    <name type="scientific">Aerophobetes bacterium</name>
    <dbReference type="NCBI Taxonomy" id="2030807"/>
    <lineage>
        <taxon>Bacteria</taxon>
        <taxon>Candidatus Aerophobota</taxon>
    </lineage>
</organism>